<feature type="transmembrane region" description="Helical" evidence="1">
    <location>
        <begin position="92"/>
        <end position="114"/>
    </location>
</feature>
<dbReference type="RefSeq" id="WP_169297465.1">
    <property type="nucleotide sequence ID" value="NZ_JABBNI010000015.1"/>
</dbReference>
<feature type="transmembrane region" description="Helical" evidence="1">
    <location>
        <begin position="207"/>
        <end position="231"/>
    </location>
</feature>
<evidence type="ECO:0000313" key="2">
    <source>
        <dbReference type="EMBL" id="NMM62859.1"/>
    </source>
</evidence>
<keyword evidence="1" id="KW-1133">Transmembrane helix</keyword>
<dbReference type="Proteomes" id="UP000537131">
    <property type="component" value="Unassembled WGS sequence"/>
</dbReference>
<sequence length="261" mass="30269">MLGLKKCSEEDFHQFIYSNSKYHPRNTDGKLIGNLIAILIFSGLGWFYIEQSHINCPYLISIIIKIIIIGDIGLFIFSRINKKKYAFKFQKFFIIIIAINWFVFSLLAYPMPLIVFYCHNNVLFKIVIYTIILVCIYSIFVFIRLIILIRKGEMGKDCVGLNERLFGKKIRYLGFSIPVIVIASKLGRRATIDMQNRGINMGPPILVFVLAFIIQVALVSIIPECIIVVYCKSRFESFNFSYESYLNRGKKGKKPMRQKNK</sequence>
<dbReference type="EMBL" id="JABBNI010000015">
    <property type="protein sequence ID" value="NMM62859.1"/>
    <property type="molecule type" value="Genomic_DNA"/>
</dbReference>
<dbReference type="AlphaFoldDB" id="A0A7Y0EG53"/>
<evidence type="ECO:0000256" key="1">
    <source>
        <dbReference type="SAM" id="Phobius"/>
    </source>
</evidence>
<keyword evidence="1" id="KW-0812">Transmembrane</keyword>
<comment type="caution">
    <text evidence="2">The sequence shown here is derived from an EMBL/GenBank/DDBJ whole genome shotgun (WGS) entry which is preliminary data.</text>
</comment>
<reference evidence="2 3" key="2">
    <citation type="submission" date="2020-06" db="EMBL/GenBank/DDBJ databases">
        <title>Complete Genome Sequence of Clostridium muelleri sp. nov. P21T, an Acid-Alcohol Producing Acetogen Isolated from Old Hay.</title>
        <authorList>
            <person name="Duncan K.E."/>
            <person name="Tanner R.S."/>
        </authorList>
    </citation>
    <scope>NUCLEOTIDE SEQUENCE [LARGE SCALE GENOMIC DNA]</scope>
    <source>
        <strain evidence="2 3">P21</strain>
    </source>
</reference>
<feature type="transmembrane region" description="Helical" evidence="1">
    <location>
        <begin position="170"/>
        <end position="187"/>
    </location>
</feature>
<feature type="transmembrane region" description="Helical" evidence="1">
    <location>
        <begin position="126"/>
        <end position="149"/>
    </location>
</feature>
<reference evidence="2 3" key="1">
    <citation type="submission" date="2020-04" db="EMBL/GenBank/DDBJ databases">
        <authorList>
            <person name="Doyle D.A."/>
        </authorList>
    </citation>
    <scope>NUCLEOTIDE SEQUENCE [LARGE SCALE GENOMIC DNA]</scope>
    <source>
        <strain evidence="2 3">P21</strain>
    </source>
</reference>
<name>A0A7Y0EG53_9CLOT</name>
<feature type="transmembrane region" description="Helical" evidence="1">
    <location>
        <begin position="61"/>
        <end position="80"/>
    </location>
</feature>
<organism evidence="2 3">
    <name type="scientific">Clostridium muellerianum</name>
    <dbReference type="NCBI Taxonomy" id="2716538"/>
    <lineage>
        <taxon>Bacteria</taxon>
        <taxon>Bacillati</taxon>
        <taxon>Bacillota</taxon>
        <taxon>Clostridia</taxon>
        <taxon>Eubacteriales</taxon>
        <taxon>Clostridiaceae</taxon>
        <taxon>Clostridium</taxon>
    </lineage>
</organism>
<accession>A0A7Y0EG53</accession>
<proteinExistence type="predicted"/>
<keyword evidence="3" id="KW-1185">Reference proteome</keyword>
<keyword evidence="1" id="KW-0472">Membrane</keyword>
<protein>
    <submittedName>
        <fullName evidence="2">Uncharacterized protein</fullName>
    </submittedName>
</protein>
<gene>
    <name evidence="2" type="ORF">HBE96_09125</name>
</gene>
<feature type="transmembrane region" description="Helical" evidence="1">
    <location>
        <begin position="31"/>
        <end position="49"/>
    </location>
</feature>
<evidence type="ECO:0000313" key="3">
    <source>
        <dbReference type="Proteomes" id="UP000537131"/>
    </source>
</evidence>